<feature type="domain" description="Tr-type G" evidence="18">
    <location>
        <begin position="13"/>
        <end position="212"/>
    </location>
</feature>
<dbReference type="InterPro" id="IPR009000">
    <property type="entry name" value="Transl_B-barrel_sf"/>
</dbReference>
<comment type="function">
    <text evidence="15">Translation factor required for the incorporation of the rare amino acid selenocysteine encoded by UGA codons. Replaces the eRF1-eRF3-GTP ternary complex for the insertion of selenocysteine directed by the UGA codon. Insertion of selenocysteine at UGA codons is mediated by SECISBP2 and EEFSEC: SECISBP2 (1) specifically binds the SECIS sequence once the 80S ribosome encounters an in-frame UGA codon and (2) contacts the RPS27A/eS31 of the 40S ribosome before ribosome stalling. (3) GTP-bound EEFSEC then delivers selenocysteinyl-tRNA(Sec) to the 80S ribosome and adopts a preaccommodated state conformation. (4) After GTP hydrolysis, EEFSEC dissociates from the assembly, selenocysteinyl-tRNA(Sec) accommodates, and peptide bond synthesis and selenoprotein elongation occur.</text>
</comment>
<proteinExistence type="predicted"/>
<dbReference type="OMA" id="CFAIKGQ"/>
<dbReference type="InterPro" id="IPR050055">
    <property type="entry name" value="EF-Tu_GTPase"/>
</dbReference>
<dbReference type="InterPro" id="IPR000795">
    <property type="entry name" value="T_Tr_GTP-bd_dom"/>
</dbReference>
<dbReference type="Gene3D" id="2.40.30.10">
    <property type="entry name" value="Translation factors"/>
    <property type="match status" value="2"/>
</dbReference>
<reference evidence="19 20" key="1">
    <citation type="journal article" date="2014" name="Nat. Commun.">
        <title>Klebsormidium flaccidum genome reveals primary factors for plant terrestrial adaptation.</title>
        <authorList>
            <person name="Hori K."/>
            <person name="Maruyama F."/>
            <person name="Fujisawa T."/>
            <person name="Togashi T."/>
            <person name="Yamamoto N."/>
            <person name="Seo M."/>
            <person name="Sato S."/>
            <person name="Yamada T."/>
            <person name="Mori H."/>
            <person name="Tajima N."/>
            <person name="Moriyama T."/>
            <person name="Ikeuchi M."/>
            <person name="Watanabe M."/>
            <person name="Wada H."/>
            <person name="Kobayashi K."/>
            <person name="Saito M."/>
            <person name="Masuda T."/>
            <person name="Sasaki-Sekimoto Y."/>
            <person name="Mashiguchi K."/>
            <person name="Awai K."/>
            <person name="Shimojima M."/>
            <person name="Masuda S."/>
            <person name="Iwai M."/>
            <person name="Nobusawa T."/>
            <person name="Narise T."/>
            <person name="Kondo S."/>
            <person name="Saito H."/>
            <person name="Sato R."/>
            <person name="Murakawa M."/>
            <person name="Ihara Y."/>
            <person name="Oshima-Yamada Y."/>
            <person name="Ohtaka K."/>
            <person name="Satoh M."/>
            <person name="Sonobe K."/>
            <person name="Ishii M."/>
            <person name="Ohtani R."/>
            <person name="Kanamori-Sato M."/>
            <person name="Honoki R."/>
            <person name="Miyazaki D."/>
            <person name="Mochizuki H."/>
            <person name="Umetsu J."/>
            <person name="Higashi K."/>
            <person name="Shibata D."/>
            <person name="Kamiya Y."/>
            <person name="Sato N."/>
            <person name="Nakamura Y."/>
            <person name="Tabata S."/>
            <person name="Ida S."/>
            <person name="Kurokawa K."/>
            <person name="Ohta H."/>
        </authorList>
    </citation>
    <scope>NUCLEOTIDE SEQUENCE [LARGE SCALE GENOMIC DNA]</scope>
    <source>
        <strain evidence="19 20">NIES-2285</strain>
    </source>
</reference>
<evidence type="ECO:0000256" key="4">
    <source>
        <dbReference type="ARBA" id="ARBA00004496"/>
    </source>
</evidence>
<dbReference type="AlphaFoldDB" id="A0A1Y1HSA0"/>
<keyword evidence="11" id="KW-0648">Protein biosynthesis</keyword>
<protein>
    <recommendedName>
        <fullName evidence="5">Selenocysteine-specific elongation factor</fullName>
    </recommendedName>
    <alternativeName>
        <fullName evidence="17">Elongation factor sec</fullName>
    </alternativeName>
    <alternativeName>
        <fullName evidence="16">Eukaryotic elongation factor, selenocysteine-tRNA-specific</fullName>
    </alternativeName>
</protein>
<evidence type="ECO:0000256" key="2">
    <source>
        <dbReference type="ARBA" id="ARBA00001946"/>
    </source>
</evidence>
<evidence type="ECO:0000256" key="15">
    <source>
        <dbReference type="ARBA" id="ARBA00054716"/>
    </source>
</evidence>
<evidence type="ECO:0000256" key="6">
    <source>
        <dbReference type="ARBA" id="ARBA00022481"/>
    </source>
</evidence>
<evidence type="ECO:0000256" key="16">
    <source>
        <dbReference type="ARBA" id="ARBA00076506"/>
    </source>
</evidence>
<evidence type="ECO:0000256" key="12">
    <source>
        <dbReference type="ARBA" id="ARBA00023134"/>
    </source>
</evidence>
<evidence type="ECO:0000256" key="13">
    <source>
        <dbReference type="ARBA" id="ARBA00023242"/>
    </source>
</evidence>
<dbReference type="GO" id="GO:0003924">
    <property type="term" value="F:GTPase activity"/>
    <property type="evidence" value="ECO:0007669"/>
    <property type="project" value="InterPro"/>
</dbReference>
<evidence type="ECO:0000256" key="8">
    <source>
        <dbReference type="ARBA" id="ARBA00022553"/>
    </source>
</evidence>
<evidence type="ECO:0000256" key="3">
    <source>
        <dbReference type="ARBA" id="ARBA00004123"/>
    </source>
</evidence>
<keyword evidence="9" id="KW-0547">Nucleotide-binding</keyword>
<evidence type="ECO:0000259" key="18">
    <source>
        <dbReference type="PROSITE" id="PS51722"/>
    </source>
</evidence>
<evidence type="ECO:0000256" key="11">
    <source>
        <dbReference type="ARBA" id="ARBA00022917"/>
    </source>
</evidence>
<dbReference type="PROSITE" id="PS51722">
    <property type="entry name" value="G_TR_2"/>
    <property type="match status" value="1"/>
</dbReference>
<keyword evidence="10" id="KW-0378">Hydrolase</keyword>
<dbReference type="EMBL" id="DF237031">
    <property type="protein sequence ID" value="GAQ81505.1"/>
    <property type="molecule type" value="Genomic_DNA"/>
</dbReference>
<dbReference type="Pfam" id="PF21208">
    <property type="entry name" value="euk_SelB_III"/>
    <property type="match status" value="1"/>
</dbReference>
<evidence type="ECO:0000256" key="14">
    <source>
        <dbReference type="ARBA" id="ARBA00049117"/>
    </source>
</evidence>
<dbReference type="GO" id="GO:0005634">
    <property type="term" value="C:nucleus"/>
    <property type="evidence" value="ECO:0007669"/>
    <property type="project" value="UniProtKB-SubCell"/>
</dbReference>
<evidence type="ECO:0000256" key="1">
    <source>
        <dbReference type="ARBA" id="ARBA00001936"/>
    </source>
</evidence>
<sequence>MGSEKASAADGRIMNVNVGILGHIDSGKTSLARALSTLLSTAALDKHPQSLERGITLDLGFSAFQVDLPEHLASLPFDKLQFTLVDCPGHASLIKTIIGGAQIIDVMLLVIDVTKGIQTQTAECLIVGEVSPCHDMVVVLNKVDLLPDESRDAKIEKMKNGLRKTFAATKFRDCAMVATSASPGGPDGRDQQRQSSGVDELVNVLRSRVRPMHRSSEGSFLFAVDHCFPIRGQGTVLTGTVLRGHVAVNQSIELPELKVQKKVKSMQMFHRPVQRAIQGDRVGLCVTQLDAKTIERGLAAEPGTVPTIFGALARVHKIRYFKGRIPSKAKFHVTAGHSTVMAETRFFSSETGQRGSDERKLESANEGAFDFERDYWYQEELLDEEATVSGRGDESTPAKPGAQWVFLTFETPITCPLGALLIGSRLDTDIHTNTCRLAFHGRLLQAMDPRDKDALQSLEVFKTKRRERKLRVFKTKRREGVIERYVDGNSAVGRGLFKKETDISQFVGLRVTTEAGEEGTIQSSFGKSGKFKLHFPGGVQQASGQASKVTLEFKRFIYDRSKRMIQL</sequence>
<keyword evidence="12" id="KW-0342">GTP-binding</keyword>
<dbReference type="InterPro" id="IPR004161">
    <property type="entry name" value="EFTu-like_2"/>
</dbReference>
<dbReference type="Gene3D" id="3.40.50.300">
    <property type="entry name" value="P-loop containing nucleotide triphosphate hydrolases"/>
    <property type="match status" value="1"/>
</dbReference>
<keyword evidence="13" id="KW-0539">Nucleus</keyword>
<dbReference type="CDD" id="cd04094">
    <property type="entry name" value="eSelB_III"/>
    <property type="match status" value="1"/>
</dbReference>
<evidence type="ECO:0000256" key="10">
    <source>
        <dbReference type="ARBA" id="ARBA00022801"/>
    </source>
</evidence>
<comment type="cofactor">
    <cofactor evidence="2">
        <name>Mg(2+)</name>
        <dbReference type="ChEBI" id="CHEBI:18420"/>
    </cofactor>
</comment>
<dbReference type="Proteomes" id="UP000054558">
    <property type="component" value="Unassembled WGS sequence"/>
</dbReference>
<dbReference type="STRING" id="105231.A0A1Y1HSA0"/>
<keyword evidence="20" id="KW-1185">Reference proteome</keyword>
<keyword evidence="7" id="KW-0963">Cytoplasm</keyword>
<accession>A0A1Y1HSA0</accession>
<dbReference type="InterPro" id="IPR027417">
    <property type="entry name" value="P-loop_NTPase"/>
</dbReference>
<keyword evidence="8" id="KW-0597">Phosphoprotein</keyword>
<dbReference type="GO" id="GO:0003746">
    <property type="term" value="F:translation elongation factor activity"/>
    <property type="evidence" value="ECO:0000318"/>
    <property type="project" value="GO_Central"/>
</dbReference>
<dbReference type="SUPFAM" id="SSF52540">
    <property type="entry name" value="P-loop containing nucleoside triphosphate hydrolases"/>
    <property type="match status" value="1"/>
</dbReference>
<dbReference type="Pfam" id="PF21131">
    <property type="entry name" value="eEFSec_4th"/>
    <property type="match status" value="1"/>
</dbReference>
<dbReference type="OrthoDB" id="2067at2759"/>
<evidence type="ECO:0000313" key="19">
    <source>
        <dbReference type="EMBL" id="GAQ81505.1"/>
    </source>
</evidence>
<dbReference type="CDD" id="cd03696">
    <property type="entry name" value="SelB_II"/>
    <property type="match status" value="1"/>
</dbReference>
<evidence type="ECO:0000256" key="5">
    <source>
        <dbReference type="ARBA" id="ARBA00015953"/>
    </source>
</evidence>
<dbReference type="InterPro" id="IPR049393">
    <property type="entry name" value="eEFSec_III"/>
</dbReference>
<dbReference type="PRINTS" id="PR00315">
    <property type="entry name" value="ELONGATNFCT"/>
</dbReference>
<dbReference type="InterPro" id="IPR049394">
    <property type="entry name" value="eEFSec_C"/>
</dbReference>
<keyword evidence="19" id="KW-0251">Elongation factor</keyword>
<comment type="catalytic activity">
    <reaction evidence="14">
        <text>GTP + H2O = GDP + phosphate + H(+)</text>
        <dbReference type="Rhea" id="RHEA:19669"/>
        <dbReference type="ChEBI" id="CHEBI:15377"/>
        <dbReference type="ChEBI" id="CHEBI:15378"/>
        <dbReference type="ChEBI" id="CHEBI:37565"/>
        <dbReference type="ChEBI" id="CHEBI:43474"/>
        <dbReference type="ChEBI" id="CHEBI:58189"/>
    </reaction>
    <physiologicalReaction direction="left-to-right" evidence="14">
        <dbReference type="Rhea" id="RHEA:19670"/>
    </physiologicalReaction>
</comment>
<dbReference type="SUPFAM" id="SSF50447">
    <property type="entry name" value="Translation proteins"/>
    <property type="match status" value="1"/>
</dbReference>
<dbReference type="Pfam" id="PF03144">
    <property type="entry name" value="GTP_EFTU_D2"/>
    <property type="match status" value="1"/>
</dbReference>
<dbReference type="Pfam" id="PF00009">
    <property type="entry name" value="GTP_EFTU"/>
    <property type="match status" value="1"/>
</dbReference>
<dbReference type="FunFam" id="3.40.50.300:FF:000900">
    <property type="entry name" value="Eukaryotic elongation factor, selenocysteine-tRNA-specific"/>
    <property type="match status" value="1"/>
</dbReference>
<evidence type="ECO:0000256" key="7">
    <source>
        <dbReference type="ARBA" id="ARBA00022490"/>
    </source>
</evidence>
<dbReference type="PANTHER" id="PTHR43721:SF11">
    <property type="entry name" value="SELENOCYSTEINE-SPECIFIC ELONGATION FACTOR"/>
    <property type="match status" value="1"/>
</dbReference>
<evidence type="ECO:0000313" key="20">
    <source>
        <dbReference type="Proteomes" id="UP000054558"/>
    </source>
</evidence>
<evidence type="ECO:0000256" key="9">
    <source>
        <dbReference type="ARBA" id="ARBA00022741"/>
    </source>
</evidence>
<organism evidence="19 20">
    <name type="scientific">Klebsormidium nitens</name>
    <name type="common">Green alga</name>
    <name type="synonym">Ulothrix nitens</name>
    <dbReference type="NCBI Taxonomy" id="105231"/>
    <lineage>
        <taxon>Eukaryota</taxon>
        <taxon>Viridiplantae</taxon>
        <taxon>Streptophyta</taxon>
        <taxon>Klebsormidiophyceae</taxon>
        <taxon>Klebsormidiales</taxon>
        <taxon>Klebsormidiaceae</taxon>
        <taxon>Klebsormidium</taxon>
    </lineage>
</organism>
<name>A0A1Y1HSA0_KLENI</name>
<dbReference type="CDD" id="cd01889">
    <property type="entry name" value="SelB_euk"/>
    <property type="match status" value="1"/>
</dbReference>
<gene>
    <name evidence="19" type="ORF">KFL_000820120</name>
</gene>
<comment type="cofactor">
    <cofactor evidence="1">
        <name>Mn(2+)</name>
        <dbReference type="ChEBI" id="CHEBI:29035"/>
    </cofactor>
</comment>
<evidence type="ECO:0000256" key="17">
    <source>
        <dbReference type="ARBA" id="ARBA00082387"/>
    </source>
</evidence>
<dbReference type="GO" id="GO:0005525">
    <property type="term" value="F:GTP binding"/>
    <property type="evidence" value="ECO:0007669"/>
    <property type="project" value="UniProtKB-KW"/>
</dbReference>
<dbReference type="FunFam" id="2.40.30.10:FF:000052">
    <property type="entry name" value="Selenocysteine-specific elongation factor EF-Sec"/>
    <property type="match status" value="1"/>
</dbReference>
<dbReference type="GO" id="GO:0001514">
    <property type="term" value="P:selenocysteine incorporation"/>
    <property type="evidence" value="ECO:0000318"/>
    <property type="project" value="GO_Central"/>
</dbReference>
<comment type="subcellular location">
    <subcellularLocation>
        <location evidence="4">Cytoplasm</location>
    </subcellularLocation>
    <subcellularLocation>
        <location evidence="3">Nucleus</location>
    </subcellularLocation>
</comment>
<dbReference type="PANTHER" id="PTHR43721">
    <property type="entry name" value="ELONGATION FACTOR TU-RELATED"/>
    <property type="match status" value="1"/>
</dbReference>
<dbReference type="GO" id="GO:0005737">
    <property type="term" value="C:cytoplasm"/>
    <property type="evidence" value="ECO:0007669"/>
    <property type="project" value="UniProtKB-SubCell"/>
</dbReference>
<keyword evidence="6" id="KW-0488">Methylation</keyword>